<dbReference type="EMBL" id="FMPI01000023">
    <property type="protein sequence ID" value="SCT39713.1"/>
    <property type="molecule type" value="Genomic_DNA"/>
</dbReference>
<dbReference type="InterPro" id="IPR003833">
    <property type="entry name" value="CT_C_D"/>
</dbReference>
<dbReference type="GO" id="GO:0016787">
    <property type="term" value="F:hydrolase activity"/>
    <property type="evidence" value="ECO:0007669"/>
    <property type="project" value="UniProtKB-KW"/>
</dbReference>
<accession>A0A1D4QX77</accession>
<dbReference type="RefSeq" id="WP_069996466.1">
    <property type="nucleotide sequence ID" value="NZ_FMPG01000001.1"/>
</dbReference>
<dbReference type="NCBIfam" id="TIGR00370">
    <property type="entry name" value="5-oxoprolinase subunit PxpB"/>
    <property type="match status" value="1"/>
</dbReference>
<dbReference type="PANTHER" id="PTHR34698:SF2">
    <property type="entry name" value="5-OXOPROLINASE SUBUNIT B"/>
    <property type="match status" value="1"/>
</dbReference>
<proteinExistence type="predicted"/>
<dbReference type="Proteomes" id="UP000095412">
    <property type="component" value="Unassembled WGS sequence"/>
</dbReference>
<protein>
    <submittedName>
        <fullName evidence="5">Allophanate hydrolase subunit 1</fullName>
    </submittedName>
</protein>
<evidence type="ECO:0000313" key="6">
    <source>
        <dbReference type="EMBL" id="SCT39713.1"/>
    </source>
</evidence>
<name>A0A1D4QX77_9STAP</name>
<keyword evidence="3" id="KW-0067">ATP-binding</keyword>
<organism evidence="5 8">
    <name type="scientific">Staphylococcus caeli</name>
    <dbReference type="NCBI Taxonomy" id="2201815"/>
    <lineage>
        <taxon>Bacteria</taxon>
        <taxon>Bacillati</taxon>
        <taxon>Bacillota</taxon>
        <taxon>Bacilli</taxon>
        <taxon>Bacillales</taxon>
        <taxon>Staphylococcaceae</taxon>
        <taxon>Staphylococcus</taxon>
    </lineage>
</organism>
<evidence type="ECO:0000256" key="2">
    <source>
        <dbReference type="ARBA" id="ARBA00022801"/>
    </source>
</evidence>
<evidence type="ECO:0000313" key="5">
    <source>
        <dbReference type="EMBL" id="SCS25813.1"/>
    </source>
</evidence>
<evidence type="ECO:0000313" key="7">
    <source>
        <dbReference type="Proteomes" id="UP000095412"/>
    </source>
</evidence>
<dbReference type="Gene3D" id="3.30.1360.40">
    <property type="match status" value="1"/>
</dbReference>
<dbReference type="AlphaFoldDB" id="A0A1D4QX77"/>
<evidence type="ECO:0000256" key="1">
    <source>
        <dbReference type="ARBA" id="ARBA00022741"/>
    </source>
</evidence>
<feature type="domain" description="Carboxyltransferase" evidence="4">
    <location>
        <begin position="1"/>
        <end position="204"/>
    </location>
</feature>
<keyword evidence="7" id="KW-1185">Reference proteome</keyword>
<reference evidence="6 7" key="1">
    <citation type="submission" date="2016-09" db="EMBL/GenBank/DDBJ databases">
        <authorList>
            <consortium name="Pathogen Informatics"/>
            <person name="Sun Q."/>
            <person name="Inoue M."/>
        </authorList>
    </citation>
    <scope>NUCLEOTIDE SEQUENCE [LARGE SCALE GENOMIC DNA]</scope>
    <source>
        <strain evidence="6 7">82C</strain>
    </source>
</reference>
<dbReference type="EMBL" id="FMPG01000001">
    <property type="protein sequence ID" value="SCS25813.1"/>
    <property type="molecule type" value="Genomic_DNA"/>
</dbReference>
<dbReference type="Gene3D" id="2.40.100.10">
    <property type="entry name" value="Cyclophilin-like"/>
    <property type="match status" value="1"/>
</dbReference>
<sequence length="244" mass="28325">MEYKIINEQTIMIYFEEQIDPTTFKKVQQIEKYIKEQQHPAIIEMIPSYRALMLNIDVTHSDSNQIISDLNLENYQDADDVQMNKNNKIIYLPVCYGGEYGEDIETVAKYHQLDIKDVIRIHSENAYLIYMLGFMPGFPFLGGLDEQLHTPRRKEPRTRIPSGSVGIANNQTGLYPKASPGGWQIIGRTPIQVFDAKRSPMCLYAPGDKIKFYAIDEQTFKQIESEQSGQQFNIEKWVRLQDEY</sequence>
<dbReference type="OrthoDB" id="9778567at2"/>
<keyword evidence="2 5" id="KW-0378">Hydrolase</keyword>
<gene>
    <name evidence="5" type="primary">kipI_1</name>
    <name evidence="6" type="synonym">kipI_2</name>
    <name evidence="5" type="ORF">SAMEA2297795_00091</name>
    <name evidence="6" type="ORF">SAMEA2297796_02334</name>
</gene>
<evidence type="ECO:0000256" key="3">
    <source>
        <dbReference type="ARBA" id="ARBA00022840"/>
    </source>
</evidence>
<dbReference type="SMART" id="SM00796">
    <property type="entry name" value="AHS1"/>
    <property type="match status" value="1"/>
</dbReference>
<dbReference type="SUPFAM" id="SSF160467">
    <property type="entry name" value="PH0987 N-terminal domain-like"/>
    <property type="match status" value="1"/>
</dbReference>
<dbReference type="InterPro" id="IPR010016">
    <property type="entry name" value="PxpB"/>
</dbReference>
<reference evidence="5 8" key="2">
    <citation type="submission" date="2016-09" db="EMBL/GenBank/DDBJ databases">
        <authorList>
            <consortium name="Pathogen Informatics"/>
        </authorList>
    </citation>
    <scope>NUCLEOTIDE SEQUENCE [LARGE SCALE GENOMIC DNA]</scope>
    <source>
        <strain evidence="5 8">82B</strain>
    </source>
</reference>
<dbReference type="GO" id="GO:0005524">
    <property type="term" value="F:ATP binding"/>
    <property type="evidence" value="ECO:0007669"/>
    <property type="project" value="UniProtKB-KW"/>
</dbReference>
<dbReference type="SUPFAM" id="SSF50891">
    <property type="entry name" value="Cyclophilin-like"/>
    <property type="match status" value="1"/>
</dbReference>
<keyword evidence="1" id="KW-0547">Nucleotide-binding</keyword>
<dbReference type="Proteomes" id="UP000095768">
    <property type="component" value="Unassembled WGS sequence"/>
</dbReference>
<dbReference type="InterPro" id="IPR029000">
    <property type="entry name" value="Cyclophilin-like_dom_sf"/>
</dbReference>
<evidence type="ECO:0000259" key="4">
    <source>
        <dbReference type="SMART" id="SM00796"/>
    </source>
</evidence>
<dbReference type="PANTHER" id="PTHR34698">
    <property type="entry name" value="5-OXOPROLINASE SUBUNIT B"/>
    <property type="match status" value="1"/>
</dbReference>
<evidence type="ECO:0000313" key="8">
    <source>
        <dbReference type="Proteomes" id="UP000095768"/>
    </source>
</evidence>
<dbReference type="Pfam" id="PF02682">
    <property type="entry name" value="CT_C_D"/>
    <property type="match status" value="1"/>
</dbReference>